<evidence type="ECO:0000259" key="1">
    <source>
        <dbReference type="Pfam" id="PF13480"/>
    </source>
</evidence>
<feature type="domain" description="BioF2-like acetyltransferase" evidence="1">
    <location>
        <begin position="173"/>
        <end position="318"/>
    </location>
</feature>
<dbReference type="InterPro" id="IPR016181">
    <property type="entry name" value="Acyl_CoA_acyltransferase"/>
</dbReference>
<name>A0ABV9XDJ8_9ACTN</name>
<dbReference type="SUPFAM" id="SSF55729">
    <property type="entry name" value="Acyl-CoA N-acyltransferases (Nat)"/>
    <property type="match status" value="1"/>
</dbReference>
<evidence type="ECO:0000313" key="2">
    <source>
        <dbReference type="EMBL" id="MFC5023124.1"/>
    </source>
</evidence>
<dbReference type="Proteomes" id="UP001595829">
    <property type="component" value="Unassembled WGS sequence"/>
</dbReference>
<dbReference type="RefSeq" id="WP_345690224.1">
    <property type="nucleotide sequence ID" value="NZ_BAABIT010000001.1"/>
</dbReference>
<dbReference type="EMBL" id="JBHSJD010000007">
    <property type="protein sequence ID" value="MFC5023124.1"/>
    <property type="molecule type" value="Genomic_DNA"/>
</dbReference>
<proteinExistence type="predicted"/>
<dbReference type="Pfam" id="PF13480">
    <property type="entry name" value="Acetyltransf_6"/>
    <property type="match status" value="1"/>
</dbReference>
<gene>
    <name evidence="2" type="ORF">ACFPM3_13375</name>
</gene>
<reference evidence="3" key="1">
    <citation type="journal article" date="2019" name="Int. J. Syst. Evol. Microbiol.">
        <title>The Global Catalogue of Microorganisms (GCM) 10K type strain sequencing project: providing services to taxonomists for standard genome sequencing and annotation.</title>
        <authorList>
            <consortium name="The Broad Institute Genomics Platform"/>
            <consortium name="The Broad Institute Genome Sequencing Center for Infectious Disease"/>
            <person name="Wu L."/>
            <person name="Ma J."/>
        </authorList>
    </citation>
    <scope>NUCLEOTIDE SEQUENCE [LARGE SCALE GENOMIC DNA]</scope>
    <source>
        <strain evidence="3">CGMCC 4.1648</strain>
    </source>
</reference>
<sequence>MRNPEPLALTVTVCRDDARFGALAADWRDLYDHCRSVTPFQSHAWLYSWWLSYGTPGRLRVVLVHRADGRLVAAAPLCRVPGPLPALTLLGGAVTDYGDVLVDDGCPEAVPALAGALAGLARTAVIDLREVRPGSAAERVHAAWRGPRRRLADSTRLELPALPLDQLVRRLPSSRAQQVRAGLRKIDREGVEERHVPAAEVPGALRHLLRLHRRRWAGRRVNPELLTDRFAEHLARAVGAMAHAGQARVTEFRLDDDLVAADLTLVSPRLTGGYLYGADPVLRSLKVDVTTLLLASASRRDGDGSRGALSLMRGEEQHEHHWSPEAVRNERLLLARRRTAPALWLRAGYAGGRRWAADRLRARRNCRRFGNGPRPA</sequence>
<evidence type="ECO:0000313" key="3">
    <source>
        <dbReference type="Proteomes" id="UP001595829"/>
    </source>
</evidence>
<protein>
    <submittedName>
        <fullName evidence="2">GNAT family N-acetyltransferase</fullName>
    </submittedName>
</protein>
<keyword evidence="3" id="KW-1185">Reference proteome</keyword>
<comment type="caution">
    <text evidence="2">The sequence shown here is derived from an EMBL/GenBank/DDBJ whole genome shotgun (WGS) entry which is preliminary data.</text>
</comment>
<dbReference type="InterPro" id="IPR038740">
    <property type="entry name" value="BioF2-like_GNAT_dom"/>
</dbReference>
<organism evidence="2 3">
    <name type="scientific">Streptomyces coeruleoprunus</name>
    <dbReference type="NCBI Taxonomy" id="285563"/>
    <lineage>
        <taxon>Bacteria</taxon>
        <taxon>Bacillati</taxon>
        <taxon>Actinomycetota</taxon>
        <taxon>Actinomycetes</taxon>
        <taxon>Kitasatosporales</taxon>
        <taxon>Streptomycetaceae</taxon>
        <taxon>Streptomyces</taxon>
    </lineage>
</organism>
<accession>A0ABV9XDJ8</accession>